<dbReference type="GO" id="GO:0005524">
    <property type="term" value="F:ATP binding"/>
    <property type="evidence" value="ECO:0007669"/>
    <property type="project" value="UniProtKB-UniRule"/>
</dbReference>
<dbReference type="AlphaFoldDB" id="A0A0B1R266"/>
<feature type="binding site" evidence="11">
    <location>
        <position position="40"/>
    </location>
    <ligand>
        <name>ATP</name>
        <dbReference type="ChEBI" id="CHEBI:30616"/>
    </ligand>
</feature>
<dbReference type="Gene3D" id="2.60.200.40">
    <property type="match status" value="1"/>
</dbReference>
<dbReference type="NCBIfam" id="TIGR00147">
    <property type="entry name" value="YegS/Rv2252/BmrU family lipid kinase"/>
    <property type="match status" value="1"/>
</dbReference>
<feature type="active site" description="Proton acceptor" evidence="11">
    <location>
        <position position="271"/>
    </location>
</feature>
<dbReference type="RefSeq" id="WP_039333829.1">
    <property type="nucleotide sequence ID" value="NZ_JTJJ01000070.1"/>
</dbReference>
<evidence type="ECO:0000313" key="13">
    <source>
        <dbReference type="EMBL" id="KHJ66724.1"/>
    </source>
</evidence>
<dbReference type="InterPro" id="IPR016064">
    <property type="entry name" value="NAD/diacylglycerol_kinase_sf"/>
</dbReference>
<dbReference type="SUPFAM" id="SSF111331">
    <property type="entry name" value="NAD kinase/diacylglycerol kinase-like"/>
    <property type="match status" value="1"/>
</dbReference>
<evidence type="ECO:0000256" key="10">
    <source>
        <dbReference type="ARBA" id="ARBA00023264"/>
    </source>
</evidence>
<keyword evidence="3 11" id="KW-0479">Metal-binding</keyword>
<dbReference type="PROSITE" id="PS50146">
    <property type="entry name" value="DAGK"/>
    <property type="match status" value="1"/>
</dbReference>
<reference evidence="13 14" key="1">
    <citation type="submission" date="2014-11" db="EMBL/GenBank/DDBJ databases">
        <title>Genome sequencing of Pantoea rodasii ND03.</title>
        <authorList>
            <person name="Muhamad Yunos N.Y."/>
            <person name="Chan K.-G."/>
        </authorList>
    </citation>
    <scope>NUCLEOTIDE SEQUENCE [LARGE SCALE GENOMIC DNA]</scope>
    <source>
        <strain evidence="13 14">ND03</strain>
    </source>
</reference>
<comment type="caution">
    <text evidence="11">Lacks conserved residue(s) required for the propagation of feature annotation.</text>
</comment>
<dbReference type="PANTHER" id="PTHR12358">
    <property type="entry name" value="SPHINGOSINE KINASE"/>
    <property type="match status" value="1"/>
</dbReference>
<evidence type="ECO:0000313" key="14">
    <source>
        <dbReference type="Proteomes" id="UP000030853"/>
    </source>
</evidence>
<feature type="domain" description="DAGKc" evidence="12">
    <location>
        <begin position="1"/>
        <end position="133"/>
    </location>
</feature>
<comment type="caution">
    <text evidence="13">The sequence shown here is derived from an EMBL/GenBank/DDBJ whole genome shotgun (WGS) entry which is preliminary data.</text>
</comment>
<evidence type="ECO:0000256" key="11">
    <source>
        <dbReference type="HAMAP-Rule" id="MF_01377"/>
    </source>
</evidence>
<evidence type="ECO:0000256" key="9">
    <source>
        <dbReference type="ARBA" id="ARBA00023209"/>
    </source>
</evidence>
<dbReference type="GO" id="GO:0005886">
    <property type="term" value="C:plasma membrane"/>
    <property type="evidence" value="ECO:0007669"/>
    <property type="project" value="TreeGrafter"/>
</dbReference>
<dbReference type="InterPro" id="IPR045540">
    <property type="entry name" value="YegS/DAGK_C"/>
</dbReference>
<feature type="binding site" evidence="11">
    <location>
        <begin position="66"/>
        <end position="72"/>
    </location>
    <ligand>
        <name>ATP</name>
        <dbReference type="ChEBI" id="CHEBI:30616"/>
    </ligand>
</feature>
<keyword evidence="6 11" id="KW-0067">ATP-binding</keyword>
<keyword evidence="8 11" id="KW-0443">Lipid metabolism</keyword>
<evidence type="ECO:0000256" key="3">
    <source>
        <dbReference type="ARBA" id="ARBA00022723"/>
    </source>
</evidence>
<dbReference type="Proteomes" id="UP000030853">
    <property type="component" value="Unassembled WGS sequence"/>
</dbReference>
<dbReference type="EMBL" id="JTJJ01000070">
    <property type="protein sequence ID" value="KHJ66724.1"/>
    <property type="molecule type" value="Genomic_DNA"/>
</dbReference>
<keyword evidence="10 11" id="KW-1208">Phospholipid metabolism</keyword>
<organism evidence="13 14">
    <name type="scientific">Pantoea rodasii</name>
    <dbReference type="NCBI Taxonomy" id="1076549"/>
    <lineage>
        <taxon>Bacteria</taxon>
        <taxon>Pseudomonadati</taxon>
        <taxon>Pseudomonadota</taxon>
        <taxon>Gammaproteobacteria</taxon>
        <taxon>Enterobacterales</taxon>
        <taxon>Erwiniaceae</taxon>
        <taxon>Pantoea</taxon>
    </lineage>
</organism>
<protein>
    <recommendedName>
        <fullName evidence="11">Probable lipid kinase YegS-like</fullName>
        <ecNumber evidence="11">2.7.1.-</ecNumber>
    </recommendedName>
</protein>
<evidence type="ECO:0000256" key="5">
    <source>
        <dbReference type="ARBA" id="ARBA00022777"/>
    </source>
</evidence>
<feature type="binding site" evidence="11">
    <location>
        <position position="218"/>
    </location>
    <ligand>
        <name>Mg(2+)</name>
        <dbReference type="ChEBI" id="CHEBI:18420"/>
    </ligand>
</feature>
<evidence type="ECO:0000256" key="2">
    <source>
        <dbReference type="ARBA" id="ARBA00022679"/>
    </source>
</evidence>
<dbReference type="Gene3D" id="3.40.50.10330">
    <property type="entry name" value="Probable inorganic polyphosphate/atp-NAD kinase, domain 1"/>
    <property type="match status" value="1"/>
</dbReference>
<dbReference type="NCBIfam" id="NF009602">
    <property type="entry name" value="PRK13054.1"/>
    <property type="match status" value="1"/>
</dbReference>
<dbReference type="Pfam" id="PF19279">
    <property type="entry name" value="YegS_C"/>
    <property type="match status" value="1"/>
</dbReference>
<dbReference type="InterPro" id="IPR017438">
    <property type="entry name" value="ATP-NAD_kinase_N"/>
</dbReference>
<keyword evidence="7 11" id="KW-0460">Magnesium</keyword>
<dbReference type="InterPro" id="IPR022433">
    <property type="entry name" value="Lip_kinase_YegS"/>
</dbReference>
<name>A0A0B1R266_9GAMM</name>
<proteinExistence type="inferred from homology"/>
<keyword evidence="5 11" id="KW-0418">Kinase</keyword>
<evidence type="ECO:0000256" key="1">
    <source>
        <dbReference type="ARBA" id="ARBA00022516"/>
    </source>
</evidence>
<dbReference type="GO" id="GO:0001727">
    <property type="term" value="F:lipid kinase activity"/>
    <property type="evidence" value="ECO:0007669"/>
    <property type="project" value="UniProtKB-UniRule"/>
</dbReference>
<dbReference type="InterPro" id="IPR001206">
    <property type="entry name" value="Diacylglycerol_kinase_cat_dom"/>
</dbReference>
<evidence type="ECO:0000256" key="4">
    <source>
        <dbReference type="ARBA" id="ARBA00022741"/>
    </source>
</evidence>
<dbReference type="GO" id="GO:0000287">
    <property type="term" value="F:magnesium ion binding"/>
    <property type="evidence" value="ECO:0007669"/>
    <property type="project" value="UniProtKB-UniRule"/>
</dbReference>
<keyword evidence="9 11" id="KW-0594">Phospholipid biosynthesis</keyword>
<accession>A0A0B1R266</accession>
<dbReference type="EC" id="2.7.1.-" evidence="11"/>
<keyword evidence="1 11" id="KW-0444">Lipid biosynthesis</keyword>
<comment type="similarity">
    <text evidence="11">Belongs to the diacylglycerol/lipid kinase family. YegS lipid kinase subfamily.</text>
</comment>
<keyword evidence="4 11" id="KW-0547">Nucleotide-binding</keyword>
<comment type="subcellular location">
    <subcellularLocation>
        <location evidence="11">Cytoplasm</location>
    </subcellularLocation>
</comment>
<sequence>MQNKPLTLLILNGKGAGNEDLRAAVNTLRDEGFNLAVRVTWEKGDGDRYVQEAVDLQAETVVAGGGDGTINEIAAALAAIDAEKRPALGILPLGTANDFATSVGIPPEMEPALRLAVLGKASAIDLARVNGDRYFINMATGGFGTRITTETPEKLKSALGGVSYFIHGLMRVDALKPDSCEISGPGFNWQGDALVIGIGNGRQAGGGQKLCPEALINDGQLNLSIVTAQELLPTLLHSLTRNDENPNITTAQLQSLTIRSPHEMTFNLDGEPLTGSEFEIEVMPGALSCRLPPQCPLLA</sequence>
<keyword evidence="11" id="KW-0963">Cytoplasm</keyword>
<evidence type="ECO:0000256" key="8">
    <source>
        <dbReference type="ARBA" id="ARBA00023098"/>
    </source>
</evidence>
<dbReference type="PANTHER" id="PTHR12358:SF106">
    <property type="entry name" value="LIPID KINASE YEGS"/>
    <property type="match status" value="1"/>
</dbReference>
<comment type="cofactor">
    <cofactor evidence="11">
        <name>Mg(2+)</name>
        <dbReference type="ChEBI" id="CHEBI:18420"/>
    </cofactor>
    <cofactor evidence="11">
        <name>Ca(2+)</name>
        <dbReference type="ChEBI" id="CHEBI:29108"/>
    </cofactor>
    <text evidence="11">Binds 1 Mg(2+) ion per subunit. Ca(2+) may be able to substitute.</text>
</comment>
<dbReference type="SMART" id="SM00046">
    <property type="entry name" value="DAGKc"/>
    <property type="match status" value="1"/>
</dbReference>
<evidence type="ECO:0000259" key="12">
    <source>
        <dbReference type="PROSITE" id="PS50146"/>
    </source>
</evidence>
<dbReference type="Pfam" id="PF00781">
    <property type="entry name" value="DAGK_cat"/>
    <property type="match status" value="1"/>
</dbReference>
<dbReference type="NCBIfam" id="TIGR03702">
    <property type="entry name" value="lip_kinase_YegS"/>
    <property type="match status" value="1"/>
</dbReference>
<dbReference type="HAMAP" id="MF_01377">
    <property type="entry name" value="YegS"/>
    <property type="match status" value="1"/>
</dbReference>
<dbReference type="InterPro" id="IPR050187">
    <property type="entry name" value="Lipid_Phosphate_FormReg"/>
</dbReference>
<feature type="binding site" evidence="11">
    <location>
        <position position="215"/>
    </location>
    <ligand>
        <name>Mg(2+)</name>
        <dbReference type="ChEBI" id="CHEBI:18420"/>
    </ligand>
</feature>
<evidence type="ECO:0000256" key="6">
    <source>
        <dbReference type="ARBA" id="ARBA00022840"/>
    </source>
</evidence>
<feature type="binding site" evidence="11">
    <location>
        <position position="95"/>
    </location>
    <ligand>
        <name>ATP</name>
        <dbReference type="ChEBI" id="CHEBI:30616"/>
    </ligand>
</feature>
<gene>
    <name evidence="13" type="ORF">QU24_18030</name>
</gene>
<dbReference type="GO" id="GO:0005737">
    <property type="term" value="C:cytoplasm"/>
    <property type="evidence" value="ECO:0007669"/>
    <property type="project" value="UniProtKB-SubCell"/>
</dbReference>
<dbReference type="GO" id="GO:0008654">
    <property type="term" value="P:phospholipid biosynthetic process"/>
    <property type="evidence" value="ECO:0007669"/>
    <property type="project" value="UniProtKB-UniRule"/>
</dbReference>
<dbReference type="InterPro" id="IPR005218">
    <property type="entry name" value="Diacylglycerol/lipid_kinase"/>
</dbReference>
<evidence type="ECO:0000256" key="7">
    <source>
        <dbReference type="ARBA" id="ARBA00022842"/>
    </source>
</evidence>
<keyword evidence="2 11" id="KW-0808">Transferase</keyword>
<comment type="function">
    <text evidence="11">Probably phosphorylates lipids; the in vivo substrate is unknown.</text>
</comment>